<dbReference type="InterPro" id="IPR013108">
    <property type="entry name" value="Amidohydro_3"/>
</dbReference>
<feature type="domain" description="Amidohydrolase 3" evidence="1">
    <location>
        <begin position="45"/>
        <end position="250"/>
    </location>
</feature>
<dbReference type="SUPFAM" id="SSF51556">
    <property type="entry name" value="Metallo-dependent hydrolases"/>
    <property type="match status" value="1"/>
</dbReference>
<feature type="domain" description="Amidohydrolase 3" evidence="1">
    <location>
        <begin position="416"/>
        <end position="507"/>
    </location>
</feature>
<dbReference type="EMBL" id="DVMR01000007">
    <property type="protein sequence ID" value="HIU42736.1"/>
    <property type="molecule type" value="Genomic_DNA"/>
</dbReference>
<reference evidence="2" key="2">
    <citation type="journal article" date="2021" name="PeerJ">
        <title>Extensive microbial diversity within the chicken gut microbiome revealed by metagenomics and culture.</title>
        <authorList>
            <person name="Gilroy R."/>
            <person name="Ravi A."/>
            <person name="Getino M."/>
            <person name="Pursley I."/>
            <person name="Horton D.L."/>
            <person name="Alikhan N.F."/>
            <person name="Baker D."/>
            <person name="Gharbi K."/>
            <person name="Hall N."/>
            <person name="Watson M."/>
            <person name="Adriaenssens E.M."/>
            <person name="Foster-Nyarko E."/>
            <person name="Jarju S."/>
            <person name="Secka A."/>
            <person name="Antonio M."/>
            <person name="Oren A."/>
            <person name="Chaudhuri R.R."/>
            <person name="La Ragione R."/>
            <person name="Hildebrand F."/>
            <person name="Pallen M.J."/>
        </authorList>
    </citation>
    <scope>NUCLEOTIDE SEQUENCE</scope>
    <source>
        <strain evidence="2">CHK191-8634</strain>
    </source>
</reference>
<dbReference type="PANTHER" id="PTHR11647:SF1">
    <property type="entry name" value="COLLAPSIN RESPONSE MEDIATOR PROTEIN"/>
    <property type="match status" value="1"/>
</dbReference>
<reference evidence="2" key="1">
    <citation type="submission" date="2020-10" db="EMBL/GenBank/DDBJ databases">
        <authorList>
            <person name="Gilroy R."/>
        </authorList>
    </citation>
    <scope>NUCLEOTIDE SEQUENCE</scope>
    <source>
        <strain evidence="2">CHK191-8634</strain>
    </source>
</reference>
<sequence length="526" mass="56554">MYDILLKNGTIIDGTGEKPYQADVAIEDGKIAAIAPGISEGLARETVDVSGLCVTPGFIDIHSHSDLSFIEDERGEAKLYQGVTSELSGQCGSSPFPCPPGQEGRIASYGDTSKGNFAACSLEAFLAGVQARGNKMGTNLMPLVGHGVLRCGVLGFENRKPTDAEMKQMRELLAADMATGAWGMSLGLGYTPGLSADTHELCLLGEEVAPHDGIITSHMRNQGTGTPQSLEEMFAINRHSGAHVHIAHFKASGRASHGRAPEFVQIVRDGKASGVNVTVDLYPYTASSSGITNSFPKWSIEGGKQRAVEILNGPERQKLMSELEKSFDTPEQGKALVVVSTHGKLPEVDGKNLYEISQMWGVSQAEAAARVAVETNTDCSCISFGMAEEDVLYMLSQNDFSIGSDGSAIPLDPALNEGKPHPRNFGTFPRFLRIAREQKLCPPEVAIRRITGLSADSIGVRDRGYLRPGMVADITVLNMDTVTDKATYEDPFQKPEGIIHVLMDGQFALRNGAQTEKRMGKILLKK</sequence>
<gene>
    <name evidence="2" type="ORF">IAB67_00375</name>
</gene>
<dbReference type="InterPro" id="IPR050378">
    <property type="entry name" value="Metallo-dep_Hydrolases_sf"/>
</dbReference>
<dbReference type="Pfam" id="PF07969">
    <property type="entry name" value="Amidohydro_3"/>
    <property type="match status" value="2"/>
</dbReference>
<dbReference type="Gene3D" id="2.30.40.10">
    <property type="entry name" value="Urease, subunit C, domain 1"/>
    <property type="match status" value="1"/>
</dbReference>
<protein>
    <submittedName>
        <fullName evidence="2">D-aminoacylase</fullName>
    </submittedName>
</protein>
<dbReference type="GO" id="GO:0016812">
    <property type="term" value="F:hydrolase activity, acting on carbon-nitrogen (but not peptide) bonds, in cyclic amides"/>
    <property type="evidence" value="ECO:0007669"/>
    <property type="project" value="TreeGrafter"/>
</dbReference>
<evidence type="ECO:0000313" key="2">
    <source>
        <dbReference type="EMBL" id="HIU42736.1"/>
    </source>
</evidence>
<dbReference type="GO" id="GO:0005829">
    <property type="term" value="C:cytosol"/>
    <property type="evidence" value="ECO:0007669"/>
    <property type="project" value="TreeGrafter"/>
</dbReference>
<dbReference type="InterPro" id="IPR023100">
    <property type="entry name" value="D-aminoacylase_insert_dom_sf"/>
</dbReference>
<evidence type="ECO:0000259" key="1">
    <source>
        <dbReference type="Pfam" id="PF07969"/>
    </source>
</evidence>
<dbReference type="Gene3D" id="3.20.20.140">
    <property type="entry name" value="Metal-dependent hydrolases"/>
    <property type="match status" value="1"/>
</dbReference>
<dbReference type="GO" id="GO:0016811">
    <property type="term" value="F:hydrolase activity, acting on carbon-nitrogen (but not peptide) bonds, in linear amides"/>
    <property type="evidence" value="ECO:0007669"/>
    <property type="project" value="InterPro"/>
</dbReference>
<dbReference type="Gene3D" id="3.30.1490.130">
    <property type="entry name" value="D-aminoacylase. Domain 3"/>
    <property type="match status" value="1"/>
</dbReference>
<evidence type="ECO:0000313" key="3">
    <source>
        <dbReference type="Proteomes" id="UP000824073"/>
    </source>
</evidence>
<dbReference type="AlphaFoldDB" id="A0A9D1IU07"/>
<name>A0A9D1IU07_9CLOT</name>
<dbReference type="PANTHER" id="PTHR11647">
    <property type="entry name" value="HYDRANTOINASE/DIHYDROPYRIMIDINASE FAMILY MEMBER"/>
    <property type="match status" value="1"/>
</dbReference>
<dbReference type="InterPro" id="IPR032466">
    <property type="entry name" value="Metal_Hydrolase"/>
</dbReference>
<accession>A0A9D1IU07</accession>
<dbReference type="CDD" id="cd01297">
    <property type="entry name" value="D-aminoacylase"/>
    <property type="match status" value="1"/>
</dbReference>
<dbReference type="SUPFAM" id="SSF51338">
    <property type="entry name" value="Composite domain of metallo-dependent hydrolases"/>
    <property type="match status" value="1"/>
</dbReference>
<comment type="caution">
    <text evidence="2">The sequence shown here is derived from an EMBL/GenBank/DDBJ whole genome shotgun (WGS) entry which is preliminary data.</text>
</comment>
<dbReference type="Proteomes" id="UP000824073">
    <property type="component" value="Unassembled WGS sequence"/>
</dbReference>
<proteinExistence type="predicted"/>
<dbReference type="InterPro" id="IPR011059">
    <property type="entry name" value="Metal-dep_hydrolase_composite"/>
</dbReference>
<organism evidence="2 3">
    <name type="scientific">Candidatus Ventrousia excrementavium</name>
    <dbReference type="NCBI Taxonomy" id="2840961"/>
    <lineage>
        <taxon>Bacteria</taxon>
        <taxon>Bacillati</taxon>
        <taxon>Bacillota</taxon>
        <taxon>Clostridia</taxon>
        <taxon>Eubacteriales</taxon>
        <taxon>Clostridiaceae</taxon>
        <taxon>Clostridiaceae incertae sedis</taxon>
        <taxon>Candidatus Ventrousia</taxon>
    </lineage>
</organism>